<keyword evidence="2" id="KW-0808">Transferase</keyword>
<evidence type="ECO:0000313" key="3">
    <source>
        <dbReference type="Proteomes" id="UP000735302"/>
    </source>
</evidence>
<name>A0AAV4B2Z3_9GAST</name>
<feature type="chain" id="PRO_5043450179" evidence="1">
    <location>
        <begin position="26"/>
        <end position="121"/>
    </location>
</feature>
<evidence type="ECO:0000313" key="2">
    <source>
        <dbReference type="EMBL" id="GFO13014.1"/>
    </source>
</evidence>
<reference evidence="2 3" key="1">
    <citation type="journal article" date="2021" name="Elife">
        <title>Chloroplast acquisition without the gene transfer in kleptoplastic sea slugs, Plakobranchus ocellatus.</title>
        <authorList>
            <person name="Maeda T."/>
            <person name="Takahashi S."/>
            <person name="Yoshida T."/>
            <person name="Shimamura S."/>
            <person name="Takaki Y."/>
            <person name="Nagai Y."/>
            <person name="Toyoda A."/>
            <person name="Suzuki Y."/>
            <person name="Arimoto A."/>
            <person name="Ishii H."/>
            <person name="Satoh N."/>
            <person name="Nishiyama T."/>
            <person name="Hasebe M."/>
            <person name="Maruyama T."/>
            <person name="Minagawa J."/>
            <person name="Obokata J."/>
            <person name="Shigenobu S."/>
        </authorList>
    </citation>
    <scope>NUCLEOTIDE SEQUENCE [LARGE SCALE GENOMIC DNA]</scope>
</reference>
<dbReference type="EMBL" id="BLXT01004479">
    <property type="protein sequence ID" value="GFO13014.1"/>
    <property type="molecule type" value="Genomic_DNA"/>
</dbReference>
<keyword evidence="2" id="KW-0548">Nucleotidyltransferase</keyword>
<sequence length="121" mass="13005">MAIGCTISPILFALIMRVIPRAAEGGASPADFRGGCYMPPLKTFTDDTTILCSKENKTRRKYVVTFFKLLLVSAAGVTPKHSVILFPTLSLQKFTSPSPPTSLVTTVSFPAPINIIVVMSS</sequence>
<evidence type="ECO:0000256" key="1">
    <source>
        <dbReference type="SAM" id="SignalP"/>
    </source>
</evidence>
<keyword evidence="1" id="KW-0732">Signal</keyword>
<protein>
    <submittedName>
        <fullName evidence="2">Reverse transcriptase</fullName>
    </submittedName>
</protein>
<dbReference type="Proteomes" id="UP000735302">
    <property type="component" value="Unassembled WGS sequence"/>
</dbReference>
<keyword evidence="3" id="KW-1185">Reference proteome</keyword>
<dbReference type="AlphaFoldDB" id="A0AAV4B2Z3"/>
<comment type="caution">
    <text evidence="2">The sequence shown here is derived from an EMBL/GenBank/DDBJ whole genome shotgun (WGS) entry which is preliminary data.</text>
</comment>
<organism evidence="2 3">
    <name type="scientific">Plakobranchus ocellatus</name>
    <dbReference type="NCBI Taxonomy" id="259542"/>
    <lineage>
        <taxon>Eukaryota</taxon>
        <taxon>Metazoa</taxon>
        <taxon>Spiralia</taxon>
        <taxon>Lophotrochozoa</taxon>
        <taxon>Mollusca</taxon>
        <taxon>Gastropoda</taxon>
        <taxon>Heterobranchia</taxon>
        <taxon>Euthyneura</taxon>
        <taxon>Panpulmonata</taxon>
        <taxon>Sacoglossa</taxon>
        <taxon>Placobranchoidea</taxon>
        <taxon>Plakobranchidae</taxon>
        <taxon>Plakobranchus</taxon>
    </lineage>
</organism>
<dbReference type="GO" id="GO:0003964">
    <property type="term" value="F:RNA-directed DNA polymerase activity"/>
    <property type="evidence" value="ECO:0007669"/>
    <property type="project" value="UniProtKB-KW"/>
</dbReference>
<proteinExistence type="predicted"/>
<keyword evidence="2" id="KW-0695">RNA-directed DNA polymerase</keyword>
<gene>
    <name evidence="2" type="ORF">PoB_003951900</name>
</gene>
<feature type="signal peptide" evidence="1">
    <location>
        <begin position="1"/>
        <end position="25"/>
    </location>
</feature>
<accession>A0AAV4B2Z3</accession>